<reference evidence="1 2" key="1">
    <citation type="journal article" date="2018" name="BMC Genomics">
        <title>Comparative genome analyses reveal sequence features reflecting distinct modes of host-adaptation between dicot and monocot powdery mildew.</title>
        <authorList>
            <person name="Wu Y."/>
            <person name="Ma X."/>
            <person name="Pan Z."/>
            <person name="Kale S.D."/>
            <person name="Song Y."/>
            <person name="King H."/>
            <person name="Zhang Q."/>
            <person name="Presley C."/>
            <person name="Deng X."/>
            <person name="Wei C.I."/>
            <person name="Xiao S."/>
        </authorList>
    </citation>
    <scope>NUCLEOTIDE SEQUENCE [LARGE SCALE GENOMIC DNA]</scope>
    <source>
        <strain evidence="1">UMSG3</strain>
    </source>
</reference>
<evidence type="ECO:0000313" key="1">
    <source>
        <dbReference type="EMBL" id="RKF83808.1"/>
    </source>
</evidence>
<sequence length="94" mass="11274">MALELPTEFSQYTTFIIADKLNDFKLNPVKENVQLKILQTYILQRISWYTVNNWVGGQLHEYFRDNFKNWDKTMMDKCQNSVINLLRDFLVKHG</sequence>
<accession>A0A420JAI6</accession>
<protein>
    <submittedName>
        <fullName evidence="1">Uncharacterized protein</fullName>
    </submittedName>
</protein>
<dbReference type="Proteomes" id="UP000283383">
    <property type="component" value="Unassembled WGS sequence"/>
</dbReference>
<dbReference type="EMBL" id="MCBQ01000810">
    <property type="protein sequence ID" value="RKF83808.1"/>
    <property type="molecule type" value="Genomic_DNA"/>
</dbReference>
<evidence type="ECO:0000313" key="2">
    <source>
        <dbReference type="Proteomes" id="UP000283383"/>
    </source>
</evidence>
<keyword evidence="2" id="KW-1185">Reference proteome</keyword>
<comment type="caution">
    <text evidence="1">The sequence shown here is derived from an EMBL/GenBank/DDBJ whole genome shotgun (WGS) entry which is preliminary data.</text>
</comment>
<name>A0A420JAI6_9PEZI</name>
<organism evidence="1 2">
    <name type="scientific">Golovinomyces cichoracearum</name>
    <dbReference type="NCBI Taxonomy" id="62708"/>
    <lineage>
        <taxon>Eukaryota</taxon>
        <taxon>Fungi</taxon>
        <taxon>Dikarya</taxon>
        <taxon>Ascomycota</taxon>
        <taxon>Pezizomycotina</taxon>
        <taxon>Leotiomycetes</taxon>
        <taxon>Erysiphales</taxon>
        <taxon>Erysiphaceae</taxon>
        <taxon>Golovinomyces</taxon>
    </lineage>
</organism>
<feature type="non-terminal residue" evidence="1">
    <location>
        <position position="94"/>
    </location>
</feature>
<gene>
    <name evidence="1" type="ORF">GcM3_008053</name>
</gene>
<proteinExistence type="predicted"/>
<dbReference type="AlphaFoldDB" id="A0A420JAI6"/>